<evidence type="ECO:0000259" key="7">
    <source>
        <dbReference type="PROSITE" id="PS51755"/>
    </source>
</evidence>
<keyword evidence="4 6" id="KW-0238">DNA-binding</keyword>
<sequence>MMRYRVLGPFSVTVDDKAHTPSAAKVRQVLALMLLRADRVVSLDSIIEELWGDHPPRSAVTTTQTYIYQIRRLLVRAGGGTAHDDQTVRTVPPGYGFRVGPGQLDSWEFEQCVDRAHALLDEGCVDRAAPLLARARSMWTGPVLADVCQGPVLRRHAARLEEKRNLAQELSLTADMRLGRHRELVAELKSLVMANPCDEWLHAQLMIALQRSGRRAEALAAFHDVRRLLNDQLGIQPSGDLRRIHQDILKEDAPAP</sequence>
<dbReference type="RefSeq" id="WP_381165939.1">
    <property type="nucleotide sequence ID" value="NZ_JBHSFK010000001.1"/>
</dbReference>
<dbReference type="SMART" id="SM01043">
    <property type="entry name" value="BTAD"/>
    <property type="match status" value="1"/>
</dbReference>
<dbReference type="SUPFAM" id="SSF48452">
    <property type="entry name" value="TPR-like"/>
    <property type="match status" value="1"/>
</dbReference>
<protein>
    <submittedName>
        <fullName evidence="8">BTAD domain-containing putative transcriptional regulator</fullName>
    </submittedName>
</protein>
<evidence type="ECO:0000256" key="1">
    <source>
        <dbReference type="ARBA" id="ARBA00005820"/>
    </source>
</evidence>
<evidence type="ECO:0000256" key="6">
    <source>
        <dbReference type="PROSITE-ProRule" id="PRU01091"/>
    </source>
</evidence>
<reference evidence="9" key="1">
    <citation type="journal article" date="2019" name="Int. J. Syst. Evol. Microbiol.">
        <title>The Global Catalogue of Microorganisms (GCM) 10K type strain sequencing project: providing services to taxonomists for standard genome sequencing and annotation.</title>
        <authorList>
            <consortium name="The Broad Institute Genomics Platform"/>
            <consortium name="The Broad Institute Genome Sequencing Center for Infectious Disease"/>
            <person name="Wu L."/>
            <person name="Ma J."/>
        </authorList>
    </citation>
    <scope>NUCLEOTIDE SEQUENCE [LARGE SCALE GENOMIC DNA]</scope>
    <source>
        <strain evidence="9">CGMCC 4.7177</strain>
    </source>
</reference>
<keyword evidence="2" id="KW-0902">Two-component regulatory system</keyword>
<evidence type="ECO:0000256" key="5">
    <source>
        <dbReference type="ARBA" id="ARBA00023163"/>
    </source>
</evidence>
<dbReference type="PROSITE" id="PS51755">
    <property type="entry name" value="OMPR_PHOB"/>
    <property type="match status" value="1"/>
</dbReference>
<proteinExistence type="inferred from homology"/>
<dbReference type="Gene3D" id="1.10.10.10">
    <property type="entry name" value="Winged helix-like DNA-binding domain superfamily/Winged helix DNA-binding domain"/>
    <property type="match status" value="1"/>
</dbReference>
<evidence type="ECO:0000313" key="9">
    <source>
        <dbReference type="Proteomes" id="UP001595839"/>
    </source>
</evidence>
<dbReference type="InterPro" id="IPR001867">
    <property type="entry name" value="OmpR/PhoB-type_DNA-bd"/>
</dbReference>
<organism evidence="8 9">
    <name type="scientific">Streptomyces vulcanius</name>
    <dbReference type="NCBI Taxonomy" id="1441876"/>
    <lineage>
        <taxon>Bacteria</taxon>
        <taxon>Bacillati</taxon>
        <taxon>Actinomycetota</taxon>
        <taxon>Actinomycetes</taxon>
        <taxon>Kitasatosporales</taxon>
        <taxon>Streptomycetaceae</taxon>
        <taxon>Streptomyces</taxon>
    </lineage>
</organism>
<evidence type="ECO:0000256" key="3">
    <source>
        <dbReference type="ARBA" id="ARBA00023015"/>
    </source>
</evidence>
<dbReference type="Proteomes" id="UP001595839">
    <property type="component" value="Unassembled WGS sequence"/>
</dbReference>
<dbReference type="InterPro" id="IPR005158">
    <property type="entry name" value="BTAD"/>
</dbReference>
<name>A0ABV9AF95_9ACTN</name>
<gene>
    <name evidence="8" type="ORF">ACFPIH_00300</name>
</gene>
<dbReference type="PANTHER" id="PTHR35807">
    <property type="entry name" value="TRANSCRIPTIONAL REGULATOR REDD-RELATED"/>
    <property type="match status" value="1"/>
</dbReference>
<dbReference type="Pfam" id="PF00486">
    <property type="entry name" value="Trans_reg_C"/>
    <property type="match status" value="1"/>
</dbReference>
<keyword evidence="3" id="KW-0805">Transcription regulation</keyword>
<keyword evidence="5" id="KW-0804">Transcription</keyword>
<dbReference type="Gene3D" id="1.25.40.10">
    <property type="entry name" value="Tetratricopeptide repeat domain"/>
    <property type="match status" value="1"/>
</dbReference>
<keyword evidence="9" id="KW-1185">Reference proteome</keyword>
<evidence type="ECO:0000256" key="4">
    <source>
        <dbReference type="ARBA" id="ARBA00023125"/>
    </source>
</evidence>
<accession>A0ABV9AF95</accession>
<dbReference type="InterPro" id="IPR051677">
    <property type="entry name" value="AfsR-DnrI-RedD_regulator"/>
</dbReference>
<comment type="caution">
    <text evidence="8">The sequence shown here is derived from an EMBL/GenBank/DDBJ whole genome shotgun (WGS) entry which is preliminary data.</text>
</comment>
<dbReference type="InterPro" id="IPR016032">
    <property type="entry name" value="Sig_transdc_resp-reg_C-effctor"/>
</dbReference>
<dbReference type="InterPro" id="IPR011990">
    <property type="entry name" value="TPR-like_helical_dom_sf"/>
</dbReference>
<dbReference type="CDD" id="cd15831">
    <property type="entry name" value="BTAD"/>
    <property type="match status" value="1"/>
</dbReference>
<dbReference type="EMBL" id="JBHSFK010000001">
    <property type="protein sequence ID" value="MFC4497967.1"/>
    <property type="molecule type" value="Genomic_DNA"/>
</dbReference>
<dbReference type="SMART" id="SM00862">
    <property type="entry name" value="Trans_reg_C"/>
    <property type="match status" value="1"/>
</dbReference>
<dbReference type="SUPFAM" id="SSF46894">
    <property type="entry name" value="C-terminal effector domain of the bipartite response regulators"/>
    <property type="match status" value="1"/>
</dbReference>
<feature type="DNA-binding region" description="OmpR/PhoB-type" evidence="6">
    <location>
        <begin position="1"/>
        <end position="99"/>
    </location>
</feature>
<comment type="similarity">
    <text evidence="1">Belongs to the AfsR/DnrI/RedD regulatory family.</text>
</comment>
<dbReference type="PANTHER" id="PTHR35807:SF1">
    <property type="entry name" value="TRANSCRIPTIONAL REGULATOR REDD"/>
    <property type="match status" value="1"/>
</dbReference>
<dbReference type="Pfam" id="PF03704">
    <property type="entry name" value="BTAD"/>
    <property type="match status" value="1"/>
</dbReference>
<evidence type="ECO:0000313" key="8">
    <source>
        <dbReference type="EMBL" id="MFC4497967.1"/>
    </source>
</evidence>
<feature type="domain" description="OmpR/PhoB-type" evidence="7">
    <location>
        <begin position="1"/>
        <end position="99"/>
    </location>
</feature>
<evidence type="ECO:0000256" key="2">
    <source>
        <dbReference type="ARBA" id="ARBA00023012"/>
    </source>
</evidence>
<dbReference type="InterPro" id="IPR036388">
    <property type="entry name" value="WH-like_DNA-bd_sf"/>
</dbReference>